<keyword evidence="3" id="KW-0813">Transport</keyword>
<dbReference type="SUPFAM" id="SSF56954">
    <property type="entry name" value="Outer membrane efflux proteins (OEP)"/>
    <property type="match status" value="1"/>
</dbReference>
<keyword evidence="4" id="KW-1134">Transmembrane beta strand</keyword>
<organism evidence="8 9">
    <name type="scientific">Ekhidna lutea</name>
    <dbReference type="NCBI Taxonomy" id="447679"/>
    <lineage>
        <taxon>Bacteria</taxon>
        <taxon>Pseudomonadati</taxon>
        <taxon>Bacteroidota</taxon>
        <taxon>Cytophagia</taxon>
        <taxon>Cytophagales</taxon>
        <taxon>Reichenbachiellaceae</taxon>
        <taxon>Ekhidna</taxon>
    </lineage>
</organism>
<evidence type="ECO:0000313" key="9">
    <source>
        <dbReference type="Proteomes" id="UP000198393"/>
    </source>
</evidence>
<comment type="subcellular location">
    <subcellularLocation>
        <location evidence="1">Cell outer membrane</location>
    </subcellularLocation>
</comment>
<comment type="similarity">
    <text evidence="2">Belongs to the outer membrane factor (OMF) (TC 1.B.17) family.</text>
</comment>
<evidence type="ECO:0000256" key="4">
    <source>
        <dbReference type="ARBA" id="ARBA00022452"/>
    </source>
</evidence>
<dbReference type="GO" id="GO:0015288">
    <property type="term" value="F:porin activity"/>
    <property type="evidence" value="ECO:0007669"/>
    <property type="project" value="TreeGrafter"/>
</dbReference>
<dbReference type="OrthoDB" id="9811587at2"/>
<gene>
    <name evidence="8" type="ORF">SAMN05421640_2054</name>
</gene>
<dbReference type="Pfam" id="PF02321">
    <property type="entry name" value="OEP"/>
    <property type="match status" value="2"/>
</dbReference>
<keyword evidence="7" id="KW-0998">Cell outer membrane</keyword>
<dbReference type="GO" id="GO:1990281">
    <property type="term" value="C:efflux pump complex"/>
    <property type="evidence" value="ECO:0007669"/>
    <property type="project" value="TreeGrafter"/>
</dbReference>
<sequence length="445" mass="50403">MRKFIFGIILFASLTIAAQEAQELSLDDCISIAMEKNIDLKRARNNEISARANRFQAIMNFFPSLTAGINYDYFFGNFFDQNAARQVSATTNSSNPNLSSSVIIFNGFSNQYNLKQRESEQRAAEAAVDNAQLSVKSNIMTFYLNAVLSQENLRIAEDRVRLLESQLEREEKRVSVGVGNLDAVYNLRSQLSNEKQNLISAKNTLATNELTLIQAMQLDPSDNYIIKPTSIQEEELLTEIDPFDLVLSDALKINPAIDQAGANKDAANYSYKRTSAGQFPTLSAFGRIGSNYSSNGARNPETGDFEPNATFSDQLDFNKFEYVNFQLNIPIFNRFQTRRDIQVARVGVLNAELDFQQAQNSVTNLVQRVYLDMLNAQTTYQSAKENLEAQQSIFDFIKKRFETGNTDFNTYQESLTNKNRAELQLVNAKYSIVFRKQILELFRGE</sequence>
<reference evidence="8 9" key="1">
    <citation type="submission" date="2017-06" db="EMBL/GenBank/DDBJ databases">
        <authorList>
            <person name="Kim H.J."/>
            <person name="Triplett B.A."/>
        </authorList>
    </citation>
    <scope>NUCLEOTIDE SEQUENCE [LARGE SCALE GENOMIC DNA]</scope>
    <source>
        <strain evidence="8 9">DSM 19307</strain>
    </source>
</reference>
<dbReference type="PANTHER" id="PTHR30026">
    <property type="entry name" value="OUTER MEMBRANE PROTEIN TOLC"/>
    <property type="match status" value="1"/>
</dbReference>
<dbReference type="PANTHER" id="PTHR30026:SF20">
    <property type="entry name" value="OUTER MEMBRANE PROTEIN TOLC"/>
    <property type="match status" value="1"/>
</dbReference>
<name>A0A239J9G5_EKHLU</name>
<evidence type="ECO:0000256" key="2">
    <source>
        <dbReference type="ARBA" id="ARBA00007613"/>
    </source>
</evidence>
<keyword evidence="9" id="KW-1185">Reference proteome</keyword>
<proteinExistence type="inferred from homology"/>
<dbReference type="AlphaFoldDB" id="A0A239J9G5"/>
<dbReference type="EMBL" id="FZPD01000003">
    <property type="protein sequence ID" value="SNT02480.1"/>
    <property type="molecule type" value="Genomic_DNA"/>
</dbReference>
<dbReference type="InterPro" id="IPR003423">
    <property type="entry name" value="OMP_efflux"/>
</dbReference>
<dbReference type="Proteomes" id="UP000198393">
    <property type="component" value="Unassembled WGS sequence"/>
</dbReference>
<dbReference type="InterPro" id="IPR051906">
    <property type="entry name" value="TolC-like"/>
</dbReference>
<keyword evidence="6" id="KW-0472">Membrane</keyword>
<protein>
    <submittedName>
        <fullName evidence="8">Outer membrane protein TolC</fullName>
    </submittedName>
</protein>
<evidence type="ECO:0000256" key="7">
    <source>
        <dbReference type="ARBA" id="ARBA00023237"/>
    </source>
</evidence>
<dbReference type="Gene3D" id="1.20.1600.10">
    <property type="entry name" value="Outer membrane efflux proteins (OEP)"/>
    <property type="match status" value="1"/>
</dbReference>
<accession>A0A239J9G5</accession>
<keyword evidence="5" id="KW-0812">Transmembrane</keyword>
<evidence type="ECO:0000256" key="6">
    <source>
        <dbReference type="ARBA" id="ARBA00023136"/>
    </source>
</evidence>
<dbReference type="RefSeq" id="WP_089356770.1">
    <property type="nucleotide sequence ID" value="NZ_FZPD01000003.1"/>
</dbReference>
<evidence type="ECO:0000313" key="8">
    <source>
        <dbReference type="EMBL" id="SNT02480.1"/>
    </source>
</evidence>
<evidence type="ECO:0000256" key="3">
    <source>
        <dbReference type="ARBA" id="ARBA00022448"/>
    </source>
</evidence>
<dbReference type="GO" id="GO:0009279">
    <property type="term" value="C:cell outer membrane"/>
    <property type="evidence" value="ECO:0007669"/>
    <property type="project" value="UniProtKB-SubCell"/>
</dbReference>
<evidence type="ECO:0000256" key="1">
    <source>
        <dbReference type="ARBA" id="ARBA00004442"/>
    </source>
</evidence>
<evidence type="ECO:0000256" key="5">
    <source>
        <dbReference type="ARBA" id="ARBA00022692"/>
    </source>
</evidence>
<dbReference type="GO" id="GO:0015562">
    <property type="term" value="F:efflux transmembrane transporter activity"/>
    <property type="evidence" value="ECO:0007669"/>
    <property type="project" value="InterPro"/>
</dbReference>